<name>A0ABR2MMD8_9ASPA</name>
<dbReference type="SUPFAM" id="SSF46934">
    <property type="entry name" value="UBA-like"/>
    <property type="match status" value="1"/>
</dbReference>
<protein>
    <submittedName>
        <fullName evidence="4">Ubiquitin-conjugating enzyme E2 27</fullName>
    </submittedName>
</protein>
<reference evidence="4 5" key="1">
    <citation type="journal article" date="2022" name="Nat. Plants">
        <title>Genomes of leafy and leafless Platanthera orchids illuminate the evolution of mycoheterotrophy.</title>
        <authorList>
            <person name="Li M.H."/>
            <person name="Liu K.W."/>
            <person name="Li Z."/>
            <person name="Lu H.C."/>
            <person name="Ye Q.L."/>
            <person name="Zhang D."/>
            <person name="Wang J.Y."/>
            <person name="Li Y.F."/>
            <person name="Zhong Z.M."/>
            <person name="Liu X."/>
            <person name="Yu X."/>
            <person name="Liu D.K."/>
            <person name="Tu X.D."/>
            <person name="Liu B."/>
            <person name="Hao Y."/>
            <person name="Liao X.Y."/>
            <person name="Jiang Y.T."/>
            <person name="Sun W.H."/>
            <person name="Chen J."/>
            <person name="Chen Y.Q."/>
            <person name="Ai Y."/>
            <person name="Zhai J.W."/>
            <person name="Wu S.S."/>
            <person name="Zhou Z."/>
            <person name="Hsiao Y.Y."/>
            <person name="Wu W.L."/>
            <person name="Chen Y.Y."/>
            <person name="Lin Y.F."/>
            <person name="Hsu J.L."/>
            <person name="Li C.Y."/>
            <person name="Wang Z.W."/>
            <person name="Zhao X."/>
            <person name="Zhong W.Y."/>
            <person name="Ma X.K."/>
            <person name="Ma L."/>
            <person name="Huang J."/>
            <person name="Chen G.Z."/>
            <person name="Huang M.Z."/>
            <person name="Huang L."/>
            <person name="Peng D.H."/>
            <person name="Luo Y.B."/>
            <person name="Zou S.Q."/>
            <person name="Chen S.P."/>
            <person name="Lan S."/>
            <person name="Tsai W.C."/>
            <person name="Van de Peer Y."/>
            <person name="Liu Z.J."/>
        </authorList>
    </citation>
    <scope>NUCLEOTIDE SEQUENCE [LARGE SCALE GENOMIC DNA]</scope>
    <source>
        <strain evidence="4">Lor288</strain>
    </source>
</reference>
<keyword evidence="2" id="KW-0067">ATP-binding</keyword>
<accession>A0ABR2MMD8</accession>
<evidence type="ECO:0000313" key="4">
    <source>
        <dbReference type="EMBL" id="KAK8965324.1"/>
    </source>
</evidence>
<keyword evidence="1" id="KW-0547">Nucleotide-binding</keyword>
<evidence type="ECO:0000256" key="2">
    <source>
        <dbReference type="ARBA" id="ARBA00022840"/>
    </source>
</evidence>
<dbReference type="Proteomes" id="UP001412067">
    <property type="component" value="Unassembled WGS sequence"/>
</dbReference>
<evidence type="ECO:0000259" key="3">
    <source>
        <dbReference type="PROSITE" id="PS50127"/>
    </source>
</evidence>
<dbReference type="Gene3D" id="3.10.110.10">
    <property type="entry name" value="Ubiquitin Conjugating Enzyme"/>
    <property type="match status" value="1"/>
</dbReference>
<dbReference type="InterPro" id="IPR009060">
    <property type="entry name" value="UBA-like_sf"/>
</dbReference>
<dbReference type="EMBL" id="JBBWWR010000006">
    <property type="protein sequence ID" value="KAK8965324.1"/>
    <property type="molecule type" value="Genomic_DNA"/>
</dbReference>
<organism evidence="4 5">
    <name type="scientific">Platanthera guangdongensis</name>
    <dbReference type="NCBI Taxonomy" id="2320717"/>
    <lineage>
        <taxon>Eukaryota</taxon>
        <taxon>Viridiplantae</taxon>
        <taxon>Streptophyta</taxon>
        <taxon>Embryophyta</taxon>
        <taxon>Tracheophyta</taxon>
        <taxon>Spermatophyta</taxon>
        <taxon>Magnoliopsida</taxon>
        <taxon>Liliopsida</taxon>
        <taxon>Asparagales</taxon>
        <taxon>Orchidaceae</taxon>
        <taxon>Orchidoideae</taxon>
        <taxon>Orchideae</taxon>
        <taxon>Orchidinae</taxon>
        <taxon>Platanthera</taxon>
    </lineage>
</organism>
<dbReference type="SMART" id="SM00212">
    <property type="entry name" value="UBCc"/>
    <property type="match status" value="1"/>
</dbReference>
<evidence type="ECO:0000256" key="1">
    <source>
        <dbReference type="ARBA" id="ARBA00022741"/>
    </source>
</evidence>
<dbReference type="SUPFAM" id="SSF54495">
    <property type="entry name" value="UBC-like"/>
    <property type="match status" value="1"/>
</dbReference>
<dbReference type="PROSITE" id="PS50127">
    <property type="entry name" value="UBC_2"/>
    <property type="match status" value="1"/>
</dbReference>
<dbReference type="Pfam" id="PF00179">
    <property type="entry name" value="UQ_con"/>
    <property type="match status" value="1"/>
</dbReference>
<sequence length="222" mass="25155">MEHFRGVQSGVEECTRDRDVFVIRFTLNDVVVIHLLGRHPWPVGSVGEKGGFLISLRITMLQGDGGWKFDEPRMRWAKKVRHPNISSQNGAICLDILKDQWSPALTLKTALLSLQALLSAPAPDDPQDAVVAQQASLHPFLPFLSTFSFKPCSEKRWISYIRDYRKFAGTARHWTETFAKTATLGIDEKVHKLVEMGFPQDLARTVLETVNGLENYSIMKKY</sequence>
<feature type="domain" description="UBC core" evidence="3">
    <location>
        <begin position="1"/>
        <end position="166"/>
    </location>
</feature>
<dbReference type="InterPro" id="IPR000608">
    <property type="entry name" value="UBC"/>
</dbReference>
<gene>
    <name evidence="4" type="primary">UBC27</name>
    <name evidence="4" type="ORF">KSP40_PGU007741</name>
</gene>
<evidence type="ECO:0000313" key="5">
    <source>
        <dbReference type="Proteomes" id="UP001412067"/>
    </source>
</evidence>
<proteinExistence type="predicted"/>
<keyword evidence="5" id="KW-1185">Reference proteome</keyword>
<comment type="caution">
    <text evidence="4">The sequence shown here is derived from an EMBL/GenBank/DDBJ whole genome shotgun (WGS) entry which is preliminary data.</text>
</comment>
<dbReference type="InterPro" id="IPR016135">
    <property type="entry name" value="UBQ-conjugating_enzyme/RWD"/>
</dbReference>
<dbReference type="PANTHER" id="PTHR24068">
    <property type="entry name" value="UBIQUITIN-CONJUGATING ENZYME E2"/>
    <property type="match status" value="1"/>
</dbReference>